<reference evidence="1" key="2">
    <citation type="submission" date="2023-03" db="EMBL/GenBank/DDBJ databases">
        <authorList>
            <person name="Obshta O."/>
            <person name="Zabrodski M.W."/>
            <person name="Soomro T."/>
            <person name="Wilson G."/>
            <person name="Masood F."/>
            <person name="Thebeau J."/>
            <person name="Bezerra Da Silva M.C."/>
            <person name="Raza F."/>
            <person name="Biganski S."/>
            <person name="Jose M."/>
            <person name="Camilli M."/>
            <person name="Kozii I.V."/>
            <person name="Kozii R.V."/>
            <person name="Simko E."/>
            <person name="Wood S.C."/>
        </authorList>
    </citation>
    <scope>NUCLEOTIDE SEQUENCE</scope>
    <source>
        <strain evidence="1">PL001</strain>
    </source>
</reference>
<dbReference type="Gene3D" id="3.20.20.80">
    <property type="entry name" value="Glycosidases"/>
    <property type="match status" value="1"/>
</dbReference>
<organism evidence="1 2">
    <name type="scientific">Paenibacillus larvae</name>
    <dbReference type="NCBI Taxonomy" id="1464"/>
    <lineage>
        <taxon>Bacteria</taxon>
        <taxon>Bacillati</taxon>
        <taxon>Bacillota</taxon>
        <taxon>Bacilli</taxon>
        <taxon>Bacillales</taxon>
        <taxon>Paenibacillaceae</taxon>
        <taxon>Paenibacillus</taxon>
    </lineage>
</organism>
<dbReference type="RefSeq" id="WP_023483982.1">
    <property type="nucleotide sequence ID" value="NZ_JAMDNE010000064.1"/>
</dbReference>
<dbReference type="AlphaFoldDB" id="A0AAP5N1Y8"/>
<protein>
    <submittedName>
        <fullName evidence="1">Uncharacterized protein</fullName>
    </submittedName>
</protein>
<evidence type="ECO:0000313" key="1">
    <source>
        <dbReference type="EMBL" id="MDT2251114.1"/>
    </source>
</evidence>
<evidence type="ECO:0000313" key="2">
    <source>
        <dbReference type="Proteomes" id="UP001259239"/>
    </source>
</evidence>
<sequence>MTPETAYVQGGYANYGGVWGAYLPVIYAFKDKLTYLHVQLYNSGPIEALDGRNYSQGTPDFLVSMSDMLLQGFPVGRNTSQMFPVLKPEQVLIGLPASRQAASGGYTAPADVQKALTYLVCQLGQIQ</sequence>
<dbReference type="EMBL" id="JARQGV010000004">
    <property type="protein sequence ID" value="MDT2251114.1"/>
    <property type="molecule type" value="Genomic_DNA"/>
</dbReference>
<reference evidence="1" key="1">
    <citation type="journal article" date="2023" name="J. Vet. Diagn. Invest.">
        <title>Oxytetracycline-resistant Paenibacillus larvae identified in commercial beekeeping operations in Saskatchewan using pooled honey sampling.</title>
        <authorList>
            <person name="Obshta O."/>
            <person name="Zabrodski M.W."/>
            <person name="Soomro T."/>
            <person name="Wilson G."/>
            <person name="Masood F."/>
            <person name="Thebeau J."/>
            <person name="Silva M.C.B."/>
            <person name="Biganski S."/>
            <person name="Kozii I.V."/>
            <person name="Koziy R.V."/>
            <person name="Raza M.F."/>
            <person name="Jose M.S."/>
            <person name="Simko E."/>
            <person name="Wood S.C."/>
        </authorList>
    </citation>
    <scope>NUCLEOTIDE SEQUENCE</scope>
    <source>
        <strain evidence="1">PL001</strain>
    </source>
</reference>
<proteinExistence type="predicted"/>
<dbReference type="Proteomes" id="UP001259239">
    <property type="component" value="Unassembled WGS sequence"/>
</dbReference>
<comment type="caution">
    <text evidence="1">The sequence shown here is derived from an EMBL/GenBank/DDBJ whole genome shotgun (WGS) entry which is preliminary data.</text>
</comment>
<name>A0AAP5N1Y8_9BACL</name>
<dbReference type="InterPro" id="IPR017853">
    <property type="entry name" value="GH"/>
</dbReference>
<gene>
    <name evidence="1" type="ORF">P7H09_07020</name>
</gene>
<dbReference type="SUPFAM" id="SSF51445">
    <property type="entry name" value="(Trans)glycosidases"/>
    <property type="match status" value="1"/>
</dbReference>
<accession>A0AAP5N1Y8</accession>